<dbReference type="GO" id="GO:0005829">
    <property type="term" value="C:cytosol"/>
    <property type="evidence" value="ECO:0007669"/>
    <property type="project" value="TreeGrafter"/>
</dbReference>
<dbReference type="Gene3D" id="3.30.559.10">
    <property type="entry name" value="Chloramphenicol acetyltransferase-like domain"/>
    <property type="match status" value="1"/>
</dbReference>
<comment type="cofactor">
    <cofactor evidence="1">
        <name>pantetheine 4'-phosphate</name>
        <dbReference type="ChEBI" id="CHEBI:47942"/>
    </cofactor>
</comment>
<dbReference type="GO" id="GO:0047527">
    <property type="term" value="F:2,3-dihydroxybenzoate-serine ligase activity"/>
    <property type="evidence" value="ECO:0007669"/>
    <property type="project" value="TreeGrafter"/>
</dbReference>
<dbReference type="AlphaFoldDB" id="A0A327ZDX8"/>
<dbReference type="InterPro" id="IPR009081">
    <property type="entry name" value="PP-bd_ACP"/>
</dbReference>
<name>A0A327ZDX8_9ACTN</name>
<evidence type="ECO:0000256" key="3">
    <source>
        <dbReference type="ARBA" id="ARBA00022553"/>
    </source>
</evidence>
<dbReference type="GO" id="GO:0009366">
    <property type="term" value="C:enterobactin synthetase complex"/>
    <property type="evidence" value="ECO:0007669"/>
    <property type="project" value="TreeGrafter"/>
</dbReference>
<keyword evidence="2" id="KW-0596">Phosphopantetheine</keyword>
<evidence type="ECO:0000313" key="5">
    <source>
        <dbReference type="EMBL" id="RAK38129.1"/>
    </source>
</evidence>
<evidence type="ECO:0000313" key="6">
    <source>
        <dbReference type="Proteomes" id="UP000249341"/>
    </source>
</evidence>
<dbReference type="OrthoDB" id="2472181at2"/>
<dbReference type="GO" id="GO:0009239">
    <property type="term" value="P:enterobactin biosynthetic process"/>
    <property type="evidence" value="ECO:0007669"/>
    <property type="project" value="TreeGrafter"/>
</dbReference>
<dbReference type="Pfam" id="PF00975">
    <property type="entry name" value="Thioesterase"/>
    <property type="match status" value="1"/>
</dbReference>
<gene>
    <name evidence="5" type="ORF">B0I29_10575</name>
</gene>
<dbReference type="InterPro" id="IPR036736">
    <property type="entry name" value="ACP-like_sf"/>
</dbReference>
<dbReference type="Gene3D" id="3.30.559.30">
    <property type="entry name" value="Nonribosomal peptide synthetase, condensation domain"/>
    <property type="match status" value="1"/>
</dbReference>
<accession>A0A327ZDX8</accession>
<dbReference type="FunFam" id="3.40.50.980:FF:000002">
    <property type="entry name" value="Enterobactin synthetase component F"/>
    <property type="match status" value="1"/>
</dbReference>
<dbReference type="Gene3D" id="3.40.50.1820">
    <property type="entry name" value="alpha/beta hydrolase"/>
    <property type="match status" value="1"/>
</dbReference>
<dbReference type="Pfam" id="PF00550">
    <property type="entry name" value="PP-binding"/>
    <property type="match status" value="1"/>
</dbReference>
<evidence type="ECO:0000256" key="1">
    <source>
        <dbReference type="ARBA" id="ARBA00001957"/>
    </source>
</evidence>
<evidence type="ECO:0000256" key="2">
    <source>
        <dbReference type="ARBA" id="ARBA00022450"/>
    </source>
</evidence>
<dbReference type="PROSITE" id="PS00012">
    <property type="entry name" value="PHOSPHOPANTETHEINE"/>
    <property type="match status" value="1"/>
</dbReference>
<dbReference type="InterPro" id="IPR023213">
    <property type="entry name" value="CAT-like_dom_sf"/>
</dbReference>
<keyword evidence="3" id="KW-0597">Phosphoprotein</keyword>
<dbReference type="InterPro" id="IPR045851">
    <property type="entry name" value="AMP-bd_C_sf"/>
</dbReference>
<dbReference type="InterPro" id="IPR001031">
    <property type="entry name" value="Thioesterase"/>
</dbReference>
<dbReference type="Proteomes" id="UP000249341">
    <property type="component" value="Unassembled WGS sequence"/>
</dbReference>
<protein>
    <submittedName>
        <fullName evidence="5">Enterobactin synthetase component F</fullName>
    </submittedName>
</protein>
<dbReference type="EMBL" id="QLMJ01000005">
    <property type="protein sequence ID" value="RAK38129.1"/>
    <property type="molecule type" value="Genomic_DNA"/>
</dbReference>
<dbReference type="GO" id="GO:0072330">
    <property type="term" value="P:monocarboxylic acid biosynthetic process"/>
    <property type="evidence" value="ECO:0007669"/>
    <property type="project" value="UniProtKB-ARBA"/>
</dbReference>
<dbReference type="Pfam" id="PF00668">
    <property type="entry name" value="Condensation"/>
    <property type="match status" value="1"/>
</dbReference>
<dbReference type="Gene3D" id="3.40.50.12780">
    <property type="entry name" value="N-terminal domain of ligase-like"/>
    <property type="match status" value="1"/>
</dbReference>
<dbReference type="PANTHER" id="PTHR45527">
    <property type="entry name" value="NONRIBOSOMAL PEPTIDE SYNTHETASE"/>
    <property type="match status" value="1"/>
</dbReference>
<dbReference type="RefSeq" id="WP_111649259.1">
    <property type="nucleotide sequence ID" value="NZ_JACHWI010000002.1"/>
</dbReference>
<dbReference type="GO" id="GO:0031177">
    <property type="term" value="F:phosphopantetheine binding"/>
    <property type="evidence" value="ECO:0007669"/>
    <property type="project" value="InterPro"/>
</dbReference>
<dbReference type="Pfam" id="PF00501">
    <property type="entry name" value="AMP-binding"/>
    <property type="match status" value="2"/>
</dbReference>
<dbReference type="FunFam" id="3.40.50.12780:FF:000012">
    <property type="entry name" value="Non-ribosomal peptide synthetase"/>
    <property type="match status" value="1"/>
</dbReference>
<dbReference type="InterPro" id="IPR001242">
    <property type="entry name" value="Condensation_dom"/>
</dbReference>
<keyword evidence="6" id="KW-1185">Reference proteome</keyword>
<dbReference type="InterPro" id="IPR010071">
    <property type="entry name" value="AA_adenyl_dom"/>
</dbReference>
<dbReference type="InterPro" id="IPR029058">
    <property type="entry name" value="AB_hydrolase_fold"/>
</dbReference>
<organism evidence="5 6">
    <name type="scientific">Actinoplanes lutulentus</name>
    <dbReference type="NCBI Taxonomy" id="1287878"/>
    <lineage>
        <taxon>Bacteria</taxon>
        <taxon>Bacillati</taxon>
        <taxon>Actinomycetota</taxon>
        <taxon>Actinomycetes</taxon>
        <taxon>Micromonosporales</taxon>
        <taxon>Micromonosporaceae</taxon>
        <taxon>Actinoplanes</taxon>
    </lineage>
</organism>
<dbReference type="InterPro" id="IPR000873">
    <property type="entry name" value="AMP-dep_synth/lig_dom"/>
</dbReference>
<dbReference type="SUPFAM" id="SSF52777">
    <property type="entry name" value="CoA-dependent acyltransferases"/>
    <property type="match status" value="2"/>
</dbReference>
<reference evidence="5 6" key="1">
    <citation type="submission" date="2018-06" db="EMBL/GenBank/DDBJ databases">
        <title>Genomic Encyclopedia of Type Strains, Phase III (KMG-III): the genomes of soil and plant-associated and newly described type strains.</title>
        <authorList>
            <person name="Whitman W."/>
        </authorList>
    </citation>
    <scope>NUCLEOTIDE SEQUENCE [LARGE SCALE GENOMIC DNA]</scope>
    <source>
        <strain evidence="5 6">CGMCC 4.7090</strain>
    </source>
</reference>
<dbReference type="InterPro" id="IPR006162">
    <property type="entry name" value="Ppantetheine_attach_site"/>
</dbReference>
<dbReference type="SMART" id="SM00823">
    <property type="entry name" value="PKS_PP"/>
    <property type="match status" value="1"/>
</dbReference>
<evidence type="ECO:0000259" key="4">
    <source>
        <dbReference type="PROSITE" id="PS50075"/>
    </source>
</evidence>
<dbReference type="SUPFAM" id="SSF53474">
    <property type="entry name" value="alpha/beta-Hydrolases"/>
    <property type="match status" value="1"/>
</dbReference>
<dbReference type="Pfam" id="PF13193">
    <property type="entry name" value="AMP-binding_C"/>
    <property type="match status" value="1"/>
</dbReference>
<dbReference type="NCBIfam" id="TIGR01733">
    <property type="entry name" value="AA-adenyl-dom"/>
    <property type="match status" value="1"/>
</dbReference>
<dbReference type="PANTHER" id="PTHR45527:SF1">
    <property type="entry name" value="FATTY ACID SYNTHASE"/>
    <property type="match status" value="1"/>
</dbReference>
<comment type="caution">
    <text evidence="5">The sequence shown here is derived from an EMBL/GenBank/DDBJ whole genome shotgun (WGS) entry which is preliminary data.</text>
</comment>
<dbReference type="FunFam" id="1.10.1200.10:FF:000016">
    <property type="entry name" value="Non-ribosomal peptide synthase"/>
    <property type="match status" value="1"/>
</dbReference>
<dbReference type="InterPro" id="IPR020806">
    <property type="entry name" value="PKS_PP-bd"/>
</dbReference>
<dbReference type="GO" id="GO:0043041">
    <property type="term" value="P:amino acid activation for nonribosomal peptide biosynthetic process"/>
    <property type="evidence" value="ECO:0007669"/>
    <property type="project" value="TreeGrafter"/>
</dbReference>
<proteinExistence type="predicted"/>
<dbReference type="InterPro" id="IPR042099">
    <property type="entry name" value="ANL_N_sf"/>
</dbReference>
<dbReference type="CDD" id="cd17646">
    <property type="entry name" value="A_NRPS_AB3403-like"/>
    <property type="match status" value="1"/>
</dbReference>
<dbReference type="GO" id="GO:0008610">
    <property type="term" value="P:lipid biosynthetic process"/>
    <property type="evidence" value="ECO:0007669"/>
    <property type="project" value="UniProtKB-ARBA"/>
</dbReference>
<dbReference type="SUPFAM" id="SSF56801">
    <property type="entry name" value="Acetyl-CoA synthetase-like"/>
    <property type="match status" value="1"/>
</dbReference>
<dbReference type="InterPro" id="IPR025110">
    <property type="entry name" value="AMP-bd_C"/>
</dbReference>
<sequence>MDVDHRPLTAPQQALWFAQLLDPQNPSYLCAHRITIDGPLDTDRLAEAIRQVTEATDVLRTGFAAEGDQVWRIEQPATGPEIVDLPGEAAVRRWIDADLAEALPLTGAPLVRQAVLRTGPEQAVWYFRAHHILLDGYAFAMVTEKVVAAYAALGRGSTFQDAFPAAFRTVDSLAEDERAYIASDRFADDRRFWLDRLKNTREPVTLSQRPAPTSHRYAHRHIELPESTADELRAAADRLGVTWAEAAYAITALYLHRITGEADLTLGMPVSGRLGTGAARVPVSVVNVLPLRLAAPEGITLRALVAAVRDELRAVSRHQRYRYEWLQRDLGLVGTGRRLSGPQVNVKPFRRSLDLGPGVSARVHYLATGPTEDLEVTVGLDAGTGRLDLTVDANPDSYSDEELDGHFARLIRLFTTFADIGPDQVVSEVDVLTDTERDLVLRAWNETASRVPEKTLTTLLAQQAARTPHAPAVRAEGVEISYAELHERADRLARWLAERGAKPGTLVAVAIPRGIDLMVALLGVLRSGAGYLPLDLSYPADRLAFMVEDAQPVVVLRELPSRCPVPLIEIGQASPSDTAYAIYTSGSTGRPKGVLVPHRGIVNRLLWMQHEYRLAPGERVLQKTPIGFDVSVWELFWPLITGATLVMAKPEGHKDPAYLASLIVQERVTTVHFVPSMLRVFLGEEAAASTRATLRRVICSGEELPEDLTRRFHAVIGSGLHNLYGPTEASVDVTYQPVLPSDPPGPVPIGRPVWNTQIYLLDAGRRPVPPGVPGELYIAGAQLASGYLNRPALTAERFLDDPLLGRLYRAGDLAKWRFDGTIEFLGRTDGQVKIRGFRVELGEIEALLNEHPAVGRAAVALIDGRLCAYVVGDLDLEGVRAYLAPLVPDHMLPGAVVEMSELPLTPSGKLDRQALPAPAAAVSGGTLRTPAEVAVARLMAEVLEVPLPGPDDNFFDLGGHSLLAVTLVQRIRASLGSELSLAAVFAAPTVAGLAARLDPSVAGTDGLGVVLPLRAGSGPALFVVHPAGGLAWCYSGLLAHLDPSVAVYGIQSPAFTAFIDDSASLAETAARYITEIQDIRPGGPYALAGWSIGGVLAQEIAAALRAAGEEVSMLALLDAYPSDQWRDLPAPSSEDALRALLHMAGRDESAVGGPLTVESVVGVLRRADSPLAELGDDVLAKIPLVVAENARMMREHQHRFYDGDALIFVAAAPRAEDWLSASAWGSYIGGEVVVRELDCTHPGMVSPAALKIIANDLNPHLAG</sequence>
<feature type="domain" description="Carrier" evidence="4">
    <location>
        <begin position="926"/>
        <end position="1001"/>
    </location>
</feature>
<dbReference type="PROSITE" id="PS50075">
    <property type="entry name" value="CARRIER"/>
    <property type="match status" value="1"/>
</dbReference>
<dbReference type="Gene3D" id="3.30.300.30">
    <property type="match status" value="1"/>
</dbReference>
<dbReference type="SUPFAM" id="SSF47336">
    <property type="entry name" value="ACP-like"/>
    <property type="match status" value="1"/>
</dbReference>